<dbReference type="EMBL" id="CAJNNV010014690">
    <property type="protein sequence ID" value="CAE8602818.1"/>
    <property type="molecule type" value="Genomic_DNA"/>
</dbReference>
<evidence type="ECO:0008006" key="3">
    <source>
        <dbReference type="Google" id="ProtNLM"/>
    </source>
</evidence>
<dbReference type="Proteomes" id="UP000654075">
    <property type="component" value="Unassembled WGS sequence"/>
</dbReference>
<organism evidence="1 2">
    <name type="scientific">Polarella glacialis</name>
    <name type="common">Dinoflagellate</name>
    <dbReference type="NCBI Taxonomy" id="89957"/>
    <lineage>
        <taxon>Eukaryota</taxon>
        <taxon>Sar</taxon>
        <taxon>Alveolata</taxon>
        <taxon>Dinophyceae</taxon>
        <taxon>Suessiales</taxon>
        <taxon>Suessiaceae</taxon>
        <taxon>Polarella</taxon>
    </lineage>
</organism>
<dbReference type="OrthoDB" id="7480422at2759"/>
<accession>A0A813ENY8</accession>
<proteinExistence type="predicted"/>
<protein>
    <recommendedName>
        <fullName evidence="3">Reverse transcriptase domain-containing protein</fullName>
    </recommendedName>
</protein>
<dbReference type="AlphaFoldDB" id="A0A813ENY8"/>
<name>A0A813ENY8_POLGL</name>
<evidence type="ECO:0000313" key="2">
    <source>
        <dbReference type="Proteomes" id="UP000654075"/>
    </source>
</evidence>
<sequence length="354" mass="40203">MLSVLASWLDDRSAVVVIDNTNSEPGPLKNSVYQGTVLGPLLWNCHYEDARRASEHGFDENIFADDLNCFKVFDRRAPNDEVYAEPQSRQSSLHRWGAANQVTFDPGKESFHIIDRRAPAGADFRNLGVTFDTKLIMNTAAHEVALQAGWRLRCLLRGCRFFSRYVLVRLHKSQVFSYVEFGAPALYYAPDFYLAPVDNIQARFLEEAGISALEALTEFHLAPLSTRQDIAMMGLLRRIALGSAPPLFSSFIRRETRPLFLRCLRNQASRHDKQLQDPIDGTRTFMLERSVLGLIYTYNMLPQHRVNEKSTSGFQRKLQLAVKRLAATGEPNWPHLLRTGIKTMSATSFQSCFI</sequence>
<evidence type="ECO:0000313" key="1">
    <source>
        <dbReference type="EMBL" id="CAE8602818.1"/>
    </source>
</evidence>
<comment type="caution">
    <text evidence="1">The sequence shown here is derived from an EMBL/GenBank/DDBJ whole genome shotgun (WGS) entry which is preliminary data.</text>
</comment>
<keyword evidence="2" id="KW-1185">Reference proteome</keyword>
<reference evidence="1" key="1">
    <citation type="submission" date="2021-02" db="EMBL/GenBank/DDBJ databases">
        <authorList>
            <person name="Dougan E. K."/>
            <person name="Rhodes N."/>
            <person name="Thang M."/>
            <person name="Chan C."/>
        </authorList>
    </citation>
    <scope>NUCLEOTIDE SEQUENCE</scope>
</reference>
<dbReference type="PANTHER" id="PTHR33332">
    <property type="entry name" value="REVERSE TRANSCRIPTASE DOMAIN-CONTAINING PROTEIN"/>
    <property type="match status" value="1"/>
</dbReference>
<gene>
    <name evidence="1" type="ORF">PGLA1383_LOCUS21054</name>
</gene>